<reference evidence="1 2" key="1">
    <citation type="submission" date="2018-11" db="EMBL/GenBank/DDBJ databases">
        <authorList>
            <consortium name="Pathogen Informatics"/>
        </authorList>
    </citation>
    <scope>NUCLEOTIDE SEQUENCE [LARGE SCALE GENOMIC DNA]</scope>
    <source>
        <strain>Denwood</strain>
        <strain evidence="2">Zambia</strain>
    </source>
</reference>
<dbReference type="CDD" id="cd09076">
    <property type="entry name" value="L1-EN"/>
    <property type="match status" value="1"/>
</dbReference>
<dbReference type="PANTHER" id="PTHR20933">
    <property type="entry name" value="F-BOX ONLY PROTEIN 33"/>
    <property type="match status" value="1"/>
</dbReference>
<dbReference type="EMBL" id="UZAL01043974">
    <property type="protein sequence ID" value="VDP81959.1"/>
    <property type="molecule type" value="Genomic_DNA"/>
</dbReference>
<dbReference type="PANTHER" id="PTHR20933:SF4">
    <property type="entry name" value="F-BOX INVOLVED IN POLYQ PATHOGENESIS, ISOFORM A"/>
    <property type="match status" value="1"/>
</dbReference>
<gene>
    <name evidence="1" type="ORF">SMTD_LOCUS20250</name>
</gene>
<name>A0A183Q0W4_9TREM</name>
<evidence type="ECO:0000313" key="1">
    <source>
        <dbReference type="EMBL" id="VDP81959.1"/>
    </source>
</evidence>
<evidence type="ECO:0000313" key="2">
    <source>
        <dbReference type="Proteomes" id="UP000269396"/>
    </source>
</evidence>
<dbReference type="STRING" id="31246.A0A183Q0W4"/>
<sequence>VRSIDELLNLIHHRSGSGLRCIELSSDLVTIPVLEELGNRCPNLRYLTLDFSNAMQLHDFNELASFPSSIKYLCICLSDVIFMEGLMRKIYSCLSAVEILHLIASSVIFIRTWNVRTMWETDRADEIATEMKRNNLTMLGIGGTHCTQDGQKREGTKEMMLYSDHEEENSPPTQKVGLMLSEEACKALIRWESHGSRIIRVSFKTKKEGITMNDIQCYAPTNDRNDDNKDQFYERLQSIISKCPGKNLTILMGDLNAKVGMNNTRYKDIMGRHG</sequence>
<dbReference type="AlphaFoldDB" id="A0A183Q0W4"/>
<feature type="non-terminal residue" evidence="1">
    <location>
        <position position="1"/>
    </location>
</feature>
<dbReference type="GO" id="GO:0031398">
    <property type="term" value="P:positive regulation of protein ubiquitination"/>
    <property type="evidence" value="ECO:0007669"/>
    <property type="project" value="TreeGrafter"/>
</dbReference>
<dbReference type="Proteomes" id="UP000269396">
    <property type="component" value="Unassembled WGS sequence"/>
</dbReference>
<organism evidence="1 2">
    <name type="scientific">Schistosoma mattheei</name>
    <dbReference type="NCBI Taxonomy" id="31246"/>
    <lineage>
        <taxon>Eukaryota</taxon>
        <taxon>Metazoa</taxon>
        <taxon>Spiralia</taxon>
        <taxon>Lophotrochozoa</taxon>
        <taxon>Platyhelminthes</taxon>
        <taxon>Trematoda</taxon>
        <taxon>Digenea</taxon>
        <taxon>Strigeidida</taxon>
        <taxon>Schistosomatoidea</taxon>
        <taxon>Schistosomatidae</taxon>
        <taxon>Schistosoma</taxon>
    </lineage>
</organism>
<protein>
    <submittedName>
        <fullName evidence="1">Uncharacterized protein</fullName>
    </submittedName>
</protein>
<dbReference type="InterPro" id="IPR036691">
    <property type="entry name" value="Endo/exonu/phosph_ase_sf"/>
</dbReference>
<keyword evidence="2" id="KW-1185">Reference proteome</keyword>
<dbReference type="SUPFAM" id="SSF52047">
    <property type="entry name" value="RNI-like"/>
    <property type="match status" value="1"/>
</dbReference>
<proteinExistence type="predicted"/>
<dbReference type="Gene3D" id="3.60.10.10">
    <property type="entry name" value="Endonuclease/exonuclease/phosphatase"/>
    <property type="match status" value="1"/>
</dbReference>
<dbReference type="SUPFAM" id="SSF56219">
    <property type="entry name" value="DNase I-like"/>
    <property type="match status" value="1"/>
</dbReference>
<accession>A0A183Q0W4</accession>